<feature type="compositionally biased region" description="Acidic residues" evidence="1">
    <location>
        <begin position="67"/>
        <end position="80"/>
    </location>
</feature>
<keyword evidence="3" id="KW-1185">Reference proteome</keyword>
<sequence>MKSTNKSTSQLLPNRSILAKINAVVRKKSHERNTQIPPEWDDSTSQAYRLLIGPRIADHIPPKTENSEETEEQDQDGDENSQDHKKLIQKLRPSRIKEPAQPVKRSDVSFDALHLPPDLLVQCFPPDSIKKFDLLDRSAKQKSHRIIKPNVKSLNFSQVNALLPSRSASSQALIPTDSLSEVLQKDDEINDEDQISEQYTEEDKNEVVEKQSKSSNLPQLSKVHEALLMNFSARLRMKNITRLRTYFYVLRCWAHYKINTRIKTAFIVDVHRTQVELHVFKSWNKYVVTKNRLRRCQAKCELQNKFRMIKNSFIHWKIKGSKAIHNAEVARKALLIFNEKLLNEVFPLFKEATHSRRICRREIQNSFRYKPEGPFTPINEYYSNKRMNTIKALNFLFKKKVPPLIHAWVAIVHRTHKDNETSQKVFGIKKRHFFNEWFECYRDHFHMRQITEIRKISIQKLEKLDQLEKEASENIEKTVMMQLIRDRNVLNVKLNQFDRLSQNHSEAVLRRQRMKDQISETTNSFFRRQEELQLIDYNRQAAEIERKTREVRIQLAEGFLYHLRRAVRSYDNQLIASIFCVGFRTICDPVVQKAVGYFYEKRHIKNLVKTANKERKVLVSAVKCTTMFFQHQGLEWWRKFMKKANERRSDGLMLTIRRRTQILQLYPYFNWTEVLPVRPPRPLKEIESMFKDLPLVSIQRKVTKERLHHVNVKQLLMRRRLLRDFLRALAAYVQTQIATREVMKLLRKKQNIRRMRNAFNALRANATHEEIINQVDQKETEINSNILAWERHFFRARNKQTQIVNGLPYS</sequence>
<dbReference type="Proteomes" id="UP001470230">
    <property type="component" value="Unassembled WGS sequence"/>
</dbReference>
<protein>
    <recommendedName>
        <fullName evidence="4">IQ calmodulin-binding motif family protein</fullName>
    </recommendedName>
</protein>
<dbReference type="EMBL" id="JAPFFF010000003">
    <property type="protein sequence ID" value="KAK8893318.1"/>
    <property type="molecule type" value="Genomic_DNA"/>
</dbReference>
<reference evidence="2 3" key="1">
    <citation type="submission" date="2024-04" db="EMBL/GenBank/DDBJ databases">
        <title>Tritrichomonas musculus Genome.</title>
        <authorList>
            <person name="Alves-Ferreira E."/>
            <person name="Grigg M."/>
            <person name="Lorenzi H."/>
            <person name="Galac M."/>
        </authorList>
    </citation>
    <scope>NUCLEOTIDE SEQUENCE [LARGE SCALE GENOMIC DNA]</scope>
    <source>
        <strain evidence="2 3">EAF2021</strain>
    </source>
</reference>
<evidence type="ECO:0000313" key="3">
    <source>
        <dbReference type="Proteomes" id="UP001470230"/>
    </source>
</evidence>
<accession>A0ABR2KQ83</accession>
<evidence type="ECO:0000313" key="2">
    <source>
        <dbReference type="EMBL" id="KAK8893318.1"/>
    </source>
</evidence>
<feature type="compositionally biased region" description="Basic and acidic residues" evidence="1">
    <location>
        <begin position="56"/>
        <end position="66"/>
    </location>
</feature>
<feature type="region of interest" description="Disordered" evidence="1">
    <location>
        <begin position="25"/>
        <end position="85"/>
    </location>
</feature>
<evidence type="ECO:0008006" key="4">
    <source>
        <dbReference type="Google" id="ProtNLM"/>
    </source>
</evidence>
<name>A0ABR2KQ83_9EUKA</name>
<comment type="caution">
    <text evidence="2">The sequence shown here is derived from an EMBL/GenBank/DDBJ whole genome shotgun (WGS) entry which is preliminary data.</text>
</comment>
<proteinExistence type="predicted"/>
<organism evidence="2 3">
    <name type="scientific">Tritrichomonas musculus</name>
    <dbReference type="NCBI Taxonomy" id="1915356"/>
    <lineage>
        <taxon>Eukaryota</taxon>
        <taxon>Metamonada</taxon>
        <taxon>Parabasalia</taxon>
        <taxon>Tritrichomonadida</taxon>
        <taxon>Tritrichomonadidae</taxon>
        <taxon>Tritrichomonas</taxon>
    </lineage>
</organism>
<evidence type="ECO:0000256" key="1">
    <source>
        <dbReference type="SAM" id="MobiDB-lite"/>
    </source>
</evidence>
<gene>
    <name evidence="2" type="ORF">M9Y10_021735</name>
</gene>